<evidence type="ECO:0000313" key="2">
    <source>
        <dbReference type="EMBL" id="PCI74078.1"/>
    </source>
</evidence>
<accession>A0A2A4WUI1</accession>
<feature type="chain" id="PRO_5012495150" description="Nuclear transport factor 2 family protein" evidence="1">
    <location>
        <begin position="25"/>
        <end position="164"/>
    </location>
</feature>
<dbReference type="Proteomes" id="UP000218767">
    <property type="component" value="Unassembled WGS sequence"/>
</dbReference>
<sequence>MKIKTKKHSLLIVLCLLFSSSVFSQTDESHPEFDSVMQAINGWIETLETGDLSRRAELTIDGAIIQRLVQQEDGSFERLPRVRNIDTSASQQSVQIERFWDERVFINERMAVFWASYDFWVNGSFTHCGTDVFDLIKIDGEWKLGSMMYTIEKTGCPPSPLGEL</sequence>
<dbReference type="SUPFAM" id="SSF54427">
    <property type="entry name" value="NTF2-like"/>
    <property type="match status" value="1"/>
</dbReference>
<gene>
    <name evidence="2" type="ORF">COB20_15530</name>
</gene>
<name>A0A2A4WUI1_9GAMM</name>
<dbReference type="Gene3D" id="3.10.450.50">
    <property type="match status" value="1"/>
</dbReference>
<dbReference type="EMBL" id="NVUL01000108">
    <property type="protein sequence ID" value="PCI74078.1"/>
    <property type="molecule type" value="Genomic_DNA"/>
</dbReference>
<evidence type="ECO:0008006" key="4">
    <source>
        <dbReference type="Google" id="ProtNLM"/>
    </source>
</evidence>
<dbReference type="AlphaFoldDB" id="A0A2A4WUI1"/>
<protein>
    <recommendedName>
        <fullName evidence="4">Nuclear transport factor 2 family protein</fullName>
    </recommendedName>
</protein>
<feature type="signal peptide" evidence="1">
    <location>
        <begin position="1"/>
        <end position="24"/>
    </location>
</feature>
<comment type="caution">
    <text evidence="2">The sequence shown here is derived from an EMBL/GenBank/DDBJ whole genome shotgun (WGS) entry which is preliminary data.</text>
</comment>
<proteinExistence type="predicted"/>
<evidence type="ECO:0000313" key="3">
    <source>
        <dbReference type="Proteomes" id="UP000218767"/>
    </source>
</evidence>
<reference evidence="3" key="1">
    <citation type="submission" date="2017-08" db="EMBL/GenBank/DDBJ databases">
        <title>A dynamic microbial community with high functional redundancy inhabits the cold, oxic subseafloor aquifer.</title>
        <authorList>
            <person name="Tully B.J."/>
            <person name="Wheat C.G."/>
            <person name="Glazer B.T."/>
            <person name="Huber J.A."/>
        </authorList>
    </citation>
    <scope>NUCLEOTIDE SEQUENCE [LARGE SCALE GENOMIC DNA]</scope>
</reference>
<evidence type="ECO:0000256" key="1">
    <source>
        <dbReference type="SAM" id="SignalP"/>
    </source>
</evidence>
<keyword evidence="1" id="KW-0732">Signal</keyword>
<dbReference type="InterPro" id="IPR032710">
    <property type="entry name" value="NTF2-like_dom_sf"/>
</dbReference>
<organism evidence="2 3">
    <name type="scientific">SAR86 cluster bacterium</name>
    <dbReference type="NCBI Taxonomy" id="2030880"/>
    <lineage>
        <taxon>Bacteria</taxon>
        <taxon>Pseudomonadati</taxon>
        <taxon>Pseudomonadota</taxon>
        <taxon>Gammaproteobacteria</taxon>
        <taxon>SAR86 cluster</taxon>
    </lineage>
</organism>